<evidence type="ECO:0000313" key="8">
    <source>
        <dbReference type="Proteomes" id="UP000034290"/>
    </source>
</evidence>
<proteinExistence type="inferred from homology"/>
<dbReference type="SMART" id="SM00228">
    <property type="entry name" value="PDZ"/>
    <property type="match status" value="1"/>
</dbReference>
<comment type="similarity">
    <text evidence="1">Belongs to the peptidase S41A family.</text>
</comment>
<dbReference type="Gene3D" id="2.30.42.10">
    <property type="match status" value="1"/>
</dbReference>
<keyword evidence="5" id="KW-0812">Transmembrane</keyword>
<dbReference type="Pfam" id="PF03572">
    <property type="entry name" value="Peptidase_S41"/>
    <property type="match status" value="1"/>
</dbReference>
<dbReference type="Gene3D" id="3.90.226.10">
    <property type="entry name" value="2-enoyl-CoA Hydratase, Chain A, domain 1"/>
    <property type="match status" value="1"/>
</dbReference>
<dbReference type="SUPFAM" id="SSF50156">
    <property type="entry name" value="PDZ domain-like"/>
    <property type="match status" value="1"/>
</dbReference>
<dbReference type="SUPFAM" id="SSF52096">
    <property type="entry name" value="ClpP/crotonase"/>
    <property type="match status" value="1"/>
</dbReference>
<keyword evidence="4" id="KW-0720">Serine protease</keyword>
<keyword evidence="5" id="KW-0472">Membrane</keyword>
<evidence type="ECO:0000256" key="2">
    <source>
        <dbReference type="ARBA" id="ARBA00022670"/>
    </source>
</evidence>
<keyword evidence="5" id="KW-1133">Transmembrane helix</keyword>
<dbReference type="InterPro" id="IPR036034">
    <property type="entry name" value="PDZ_sf"/>
</dbReference>
<dbReference type="PATRIC" id="fig|1618650.3.peg.356"/>
<keyword evidence="3" id="KW-0378">Hydrolase</keyword>
<dbReference type="SMART" id="SM00245">
    <property type="entry name" value="TSPc"/>
    <property type="match status" value="1"/>
</dbReference>
<dbReference type="InterPro" id="IPR005151">
    <property type="entry name" value="Tail-specific_protease"/>
</dbReference>
<dbReference type="Pfam" id="PF17820">
    <property type="entry name" value="PDZ_6"/>
    <property type="match status" value="1"/>
</dbReference>
<evidence type="ECO:0000256" key="4">
    <source>
        <dbReference type="ARBA" id="ARBA00022825"/>
    </source>
</evidence>
<gene>
    <name evidence="7" type="ORF">UY81_C0034G0001</name>
</gene>
<dbReference type="InterPro" id="IPR001478">
    <property type="entry name" value="PDZ"/>
</dbReference>
<dbReference type="PANTHER" id="PTHR32060:SF30">
    <property type="entry name" value="CARBOXY-TERMINAL PROCESSING PROTEASE CTPA"/>
    <property type="match status" value="1"/>
</dbReference>
<evidence type="ECO:0000259" key="6">
    <source>
        <dbReference type="PROSITE" id="PS50106"/>
    </source>
</evidence>
<dbReference type="InterPro" id="IPR041489">
    <property type="entry name" value="PDZ_6"/>
</dbReference>
<comment type="caution">
    <text evidence="7">The sequence shown here is derived from an EMBL/GenBank/DDBJ whole genome shotgun (WGS) entry which is preliminary data.</text>
</comment>
<dbReference type="Proteomes" id="UP000034290">
    <property type="component" value="Unassembled WGS sequence"/>
</dbReference>
<dbReference type="PANTHER" id="PTHR32060">
    <property type="entry name" value="TAIL-SPECIFIC PROTEASE"/>
    <property type="match status" value="1"/>
</dbReference>
<feature type="transmembrane region" description="Helical" evidence="5">
    <location>
        <begin position="12"/>
        <end position="34"/>
    </location>
</feature>
<dbReference type="GO" id="GO:0006508">
    <property type="term" value="P:proteolysis"/>
    <property type="evidence" value="ECO:0007669"/>
    <property type="project" value="UniProtKB-KW"/>
</dbReference>
<protein>
    <submittedName>
        <fullName evidence="7">Carboxy-processing protease</fullName>
    </submittedName>
</protein>
<organism evidence="7 8">
    <name type="scientific">Candidatus Giovannonibacteria bacterium GW2011_GWA2_53_7</name>
    <dbReference type="NCBI Taxonomy" id="1618650"/>
    <lineage>
        <taxon>Bacteria</taxon>
        <taxon>Candidatus Giovannoniibacteriota</taxon>
    </lineage>
</organism>
<evidence type="ECO:0000313" key="7">
    <source>
        <dbReference type="EMBL" id="KKW36056.1"/>
    </source>
</evidence>
<name>A0A0G1XYJ1_9BACT</name>
<evidence type="ECO:0000256" key="1">
    <source>
        <dbReference type="ARBA" id="ARBA00009179"/>
    </source>
</evidence>
<dbReference type="CDD" id="cd06782">
    <property type="entry name" value="cpPDZ_CPP-like"/>
    <property type="match status" value="1"/>
</dbReference>
<dbReference type="EMBL" id="LCRM01000034">
    <property type="protein sequence ID" value="KKW36056.1"/>
    <property type="molecule type" value="Genomic_DNA"/>
</dbReference>
<dbReference type="GO" id="GO:0030288">
    <property type="term" value="C:outer membrane-bounded periplasmic space"/>
    <property type="evidence" value="ECO:0007669"/>
    <property type="project" value="TreeGrafter"/>
</dbReference>
<accession>A0A0G1XYJ1</accession>
<evidence type="ECO:0000256" key="3">
    <source>
        <dbReference type="ARBA" id="ARBA00022801"/>
    </source>
</evidence>
<dbReference type="Gene3D" id="3.30.750.44">
    <property type="match status" value="1"/>
</dbReference>
<dbReference type="InterPro" id="IPR029045">
    <property type="entry name" value="ClpP/crotonase-like_dom_sf"/>
</dbReference>
<dbReference type="FunFam" id="2.30.42.10:FF:000063">
    <property type="entry name" value="Peptidase, S41 family"/>
    <property type="match status" value="1"/>
</dbReference>
<dbReference type="GO" id="GO:0008236">
    <property type="term" value="F:serine-type peptidase activity"/>
    <property type="evidence" value="ECO:0007669"/>
    <property type="project" value="UniProtKB-KW"/>
</dbReference>
<dbReference type="GO" id="GO:0007165">
    <property type="term" value="P:signal transduction"/>
    <property type="evidence" value="ECO:0007669"/>
    <property type="project" value="TreeGrafter"/>
</dbReference>
<feature type="domain" description="PDZ" evidence="6">
    <location>
        <begin position="119"/>
        <end position="197"/>
    </location>
</feature>
<reference evidence="7 8" key="1">
    <citation type="journal article" date="2015" name="Nature">
        <title>rRNA introns, odd ribosomes, and small enigmatic genomes across a large radiation of phyla.</title>
        <authorList>
            <person name="Brown C.T."/>
            <person name="Hug L.A."/>
            <person name="Thomas B.C."/>
            <person name="Sharon I."/>
            <person name="Castelle C.J."/>
            <person name="Singh A."/>
            <person name="Wilkins M.J."/>
            <person name="Williams K.H."/>
            <person name="Banfield J.F."/>
        </authorList>
    </citation>
    <scope>NUCLEOTIDE SEQUENCE [LARGE SCALE GENOMIC DNA]</scope>
</reference>
<dbReference type="GO" id="GO:0004175">
    <property type="term" value="F:endopeptidase activity"/>
    <property type="evidence" value="ECO:0007669"/>
    <property type="project" value="TreeGrafter"/>
</dbReference>
<keyword evidence="2 7" id="KW-0645">Protease</keyword>
<dbReference type="AlphaFoldDB" id="A0A0G1XYJ1"/>
<dbReference type="PROSITE" id="PS50106">
    <property type="entry name" value="PDZ"/>
    <property type="match status" value="1"/>
</dbReference>
<sequence length="345" mass="37270">MRSEERKIILSVAAAIVCTAVFLIGGFLGGYFVAVEQAQRGVGPAAQPPEGVDMTPVWKAWQALNEKFVPASVSTSTPMATTTAELNQEKVWGMIGGLAASLNDPYTFFMPPSEREQFATEVQGSFEGVGMEIDVKDGILTVVSPLKSSPAERAGIRAGDLILKIDGESTEGMDTTAAVRKIRGEKGTKVILTVRGEDDADSRDISVTRDVINVPIITTEQRSDGIFVIEVAEFTANAPDLFRKALREFIESGDQRLIIDLRGNPGGYLEGAVEISSWFLPSGAIVVSEDYAGHASNIHHRSYGYDVFTDKLQMIILVNKGSASASEIMAGRSRTMGSCLTTRWR</sequence>
<evidence type="ECO:0000256" key="5">
    <source>
        <dbReference type="SAM" id="Phobius"/>
    </source>
</evidence>